<dbReference type="Pfam" id="PF00665">
    <property type="entry name" value="rve"/>
    <property type="match status" value="1"/>
</dbReference>
<dbReference type="PROSITE" id="PS50994">
    <property type="entry name" value="INTEGRASE"/>
    <property type="match status" value="1"/>
</dbReference>
<dbReference type="SUPFAM" id="SSF53098">
    <property type="entry name" value="Ribonuclease H-like"/>
    <property type="match status" value="1"/>
</dbReference>
<dbReference type="InterPro" id="IPR050951">
    <property type="entry name" value="Retrovirus_Pol_polyprotein"/>
</dbReference>
<dbReference type="FunFam" id="1.10.340.70:FF:000001">
    <property type="entry name" value="Retrovirus-related Pol polyprotein from transposon gypsy-like Protein"/>
    <property type="match status" value="1"/>
</dbReference>
<dbReference type="Gene3D" id="1.10.340.70">
    <property type="match status" value="1"/>
</dbReference>
<evidence type="ECO:0000256" key="1">
    <source>
        <dbReference type="ARBA" id="ARBA00039658"/>
    </source>
</evidence>
<reference evidence="3" key="1">
    <citation type="submission" date="2025-08" db="UniProtKB">
        <authorList>
            <consortium name="Ensembl"/>
        </authorList>
    </citation>
    <scope>IDENTIFICATION</scope>
</reference>
<dbReference type="InterPro" id="IPR041588">
    <property type="entry name" value="Integrase_H2C2"/>
</dbReference>
<evidence type="ECO:0000313" key="4">
    <source>
        <dbReference type="Proteomes" id="UP000472260"/>
    </source>
</evidence>
<dbReference type="PANTHER" id="PTHR37984:SF15">
    <property type="entry name" value="INTEGRASE CATALYTIC DOMAIN-CONTAINING PROTEIN"/>
    <property type="match status" value="1"/>
</dbReference>
<protein>
    <recommendedName>
        <fullName evidence="1">Gypsy retrotransposon integrase-like protein 1</fullName>
    </recommendedName>
</protein>
<dbReference type="SUPFAM" id="SSF56672">
    <property type="entry name" value="DNA/RNA polymerases"/>
    <property type="match status" value="1"/>
</dbReference>
<dbReference type="AlphaFoldDB" id="A0A671K621"/>
<dbReference type="Ensembl" id="ENSSANT00000001835.1">
    <property type="protein sequence ID" value="ENSSANP00000001693.1"/>
    <property type="gene ID" value="ENSSANG00000001013.1"/>
</dbReference>
<dbReference type="Proteomes" id="UP000472260">
    <property type="component" value="Unassembled WGS sequence"/>
</dbReference>
<accession>A0A671K621</accession>
<keyword evidence="4" id="KW-1185">Reference proteome</keyword>
<evidence type="ECO:0000313" key="3">
    <source>
        <dbReference type="Ensembl" id="ENSSANP00000001693.1"/>
    </source>
</evidence>
<dbReference type="Pfam" id="PF17921">
    <property type="entry name" value="Integrase_H2C2"/>
    <property type="match status" value="1"/>
</dbReference>
<reference evidence="3" key="2">
    <citation type="submission" date="2025-09" db="UniProtKB">
        <authorList>
            <consortium name="Ensembl"/>
        </authorList>
    </citation>
    <scope>IDENTIFICATION</scope>
</reference>
<dbReference type="InterPro" id="IPR043502">
    <property type="entry name" value="DNA/RNA_pol_sf"/>
</dbReference>
<evidence type="ECO:0000259" key="2">
    <source>
        <dbReference type="PROSITE" id="PS50994"/>
    </source>
</evidence>
<feature type="domain" description="Integrase catalytic" evidence="2">
    <location>
        <begin position="127"/>
        <end position="266"/>
    </location>
</feature>
<proteinExistence type="predicted"/>
<dbReference type="InterPro" id="IPR001584">
    <property type="entry name" value="Integrase_cat-core"/>
</dbReference>
<dbReference type="GO" id="GO:0015074">
    <property type="term" value="P:DNA integration"/>
    <property type="evidence" value="ECO:0007669"/>
    <property type="project" value="InterPro"/>
</dbReference>
<dbReference type="InterPro" id="IPR012337">
    <property type="entry name" value="RNaseH-like_sf"/>
</dbReference>
<dbReference type="GO" id="GO:0003676">
    <property type="term" value="F:nucleic acid binding"/>
    <property type="evidence" value="ECO:0007669"/>
    <property type="project" value="InterPro"/>
</dbReference>
<dbReference type="Gene3D" id="3.30.420.10">
    <property type="entry name" value="Ribonuclease H-like superfamily/Ribonuclease H"/>
    <property type="match status" value="1"/>
</dbReference>
<sequence length="305" mass="34945">YLGHVISAEGIMADPVKVEAVREWPTPRFVRGLVDIARPLHQLTEKGRRFRWGEECQVVLVASVLNQLHSSVTGGHLGIQKLQEKVRDRFYWPGWFADVRQWCRQCVDCASRKMHGKPPCAPMNPSVTSHPHERIALDILGPLPETSKKHRYILVVSDYFSKWTEAFPLPNQEAQTVACVLVEEWICRFGTPRSIHSDQGCNFEATLFKELCRLLDMSKTRSSPYHPQSNGLVERFNRTLLSMLSLFVNENQTNWDRLLPYVMMAYRSSVQYRVYNLQNLVWTGNCSSFGRDAECRSSGAVSVSQ</sequence>
<dbReference type="InterPro" id="IPR036397">
    <property type="entry name" value="RNaseH_sf"/>
</dbReference>
<dbReference type="FunFam" id="3.30.420.10:FF:000032">
    <property type="entry name" value="Retrovirus-related Pol polyprotein from transposon 297-like Protein"/>
    <property type="match status" value="1"/>
</dbReference>
<organism evidence="3 4">
    <name type="scientific">Sinocyclocheilus anshuiensis</name>
    <dbReference type="NCBI Taxonomy" id="1608454"/>
    <lineage>
        <taxon>Eukaryota</taxon>
        <taxon>Metazoa</taxon>
        <taxon>Chordata</taxon>
        <taxon>Craniata</taxon>
        <taxon>Vertebrata</taxon>
        <taxon>Euteleostomi</taxon>
        <taxon>Actinopterygii</taxon>
        <taxon>Neopterygii</taxon>
        <taxon>Teleostei</taxon>
        <taxon>Ostariophysi</taxon>
        <taxon>Cypriniformes</taxon>
        <taxon>Cyprinidae</taxon>
        <taxon>Cyprininae</taxon>
        <taxon>Sinocyclocheilus</taxon>
    </lineage>
</organism>
<name>A0A671K621_9TELE</name>
<dbReference type="PANTHER" id="PTHR37984">
    <property type="entry name" value="PROTEIN CBG26694"/>
    <property type="match status" value="1"/>
</dbReference>